<keyword evidence="2" id="KW-0812">Transmembrane</keyword>
<comment type="caution">
    <text evidence="3">The sequence shown here is derived from an EMBL/GenBank/DDBJ whole genome shotgun (WGS) entry which is preliminary data.</text>
</comment>
<protein>
    <submittedName>
        <fullName evidence="3">Uncharacterized protein</fullName>
    </submittedName>
</protein>
<feature type="compositionally biased region" description="Basic and acidic residues" evidence="1">
    <location>
        <begin position="48"/>
        <end position="64"/>
    </location>
</feature>
<reference evidence="3" key="1">
    <citation type="submission" date="2020-03" db="EMBL/GenBank/DDBJ databases">
        <authorList>
            <person name="Weist P."/>
        </authorList>
    </citation>
    <scope>NUCLEOTIDE SEQUENCE</scope>
</reference>
<dbReference type="AlphaFoldDB" id="A0A9N7YPQ9"/>
<gene>
    <name evidence="3" type="ORF">PLEPLA_LOCUS20136</name>
</gene>
<name>A0A9N7YPQ9_PLEPL</name>
<dbReference type="Proteomes" id="UP001153269">
    <property type="component" value="Unassembled WGS sequence"/>
</dbReference>
<proteinExistence type="predicted"/>
<evidence type="ECO:0000313" key="3">
    <source>
        <dbReference type="EMBL" id="CAB1432079.1"/>
    </source>
</evidence>
<evidence type="ECO:0000313" key="4">
    <source>
        <dbReference type="Proteomes" id="UP001153269"/>
    </source>
</evidence>
<sequence length="92" mass="10205">MLFFTSPAPGKPDMRMWTLVAVAVTAAFGVTVCVIKLGLTFLCPTRRSGTERPNKQEPKNEQSDIYHLYDTISEEPPTSAPNDMVYSTLQPV</sequence>
<feature type="region of interest" description="Disordered" evidence="1">
    <location>
        <begin position="45"/>
        <end position="64"/>
    </location>
</feature>
<feature type="transmembrane region" description="Helical" evidence="2">
    <location>
        <begin position="20"/>
        <end position="42"/>
    </location>
</feature>
<evidence type="ECO:0000256" key="2">
    <source>
        <dbReference type="SAM" id="Phobius"/>
    </source>
</evidence>
<organism evidence="3 4">
    <name type="scientific">Pleuronectes platessa</name>
    <name type="common">European plaice</name>
    <dbReference type="NCBI Taxonomy" id="8262"/>
    <lineage>
        <taxon>Eukaryota</taxon>
        <taxon>Metazoa</taxon>
        <taxon>Chordata</taxon>
        <taxon>Craniata</taxon>
        <taxon>Vertebrata</taxon>
        <taxon>Euteleostomi</taxon>
        <taxon>Actinopterygii</taxon>
        <taxon>Neopterygii</taxon>
        <taxon>Teleostei</taxon>
        <taxon>Neoteleostei</taxon>
        <taxon>Acanthomorphata</taxon>
        <taxon>Carangaria</taxon>
        <taxon>Pleuronectiformes</taxon>
        <taxon>Pleuronectoidei</taxon>
        <taxon>Pleuronectidae</taxon>
        <taxon>Pleuronectes</taxon>
    </lineage>
</organism>
<accession>A0A9N7YPQ9</accession>
<dbReference type="EMBL" id="CADEAL010001402">
    <property type="protein sequence ID" value="CAB1432079.1"/>
    <property type="molecule type" value="Genomic_DNA"/>
</dbReference>
<keyword evidence="2" id="KW-0472">Membrane</keyword>
<keyword evidence="4" id="KW-1185">Reference proteome</keyword>
<evidence type="ECO:0000256" key="1">
    <source>
        <dbReference type="SAM" id="MobiDB-lite"/>
    </source>
</evidence>
<keyword evidence="2" id="KW-1133">Transmembrane helix</keyword>